<dbReference type="RefSeq" id="XP_043166481.1">
    <property type="nucleotide sequence ID" value="XM_043310546.1"/>
</dbReference>
<evidence type="ECO:0000256" key="2">
    <source>
        <dbReference type="SAM" id="Phobius"/>
    </source>
</evidence>
<gene>
    <name evidence="3" type="ORF">ALTATR162_LOCUS2940</name>
</gene>
<reference evidence="3" key="1">
    <citation type="submission" date="2021-05" db="EMBL/GenBank/DDBJ databases">
        <authorList>
            <person name="Stam R."/>
        </authorList>
    </citation>
    <scope>NUCLEOTIDE SEQUENCE</scope>
    <source>
        <strain evidence="3">CS162</strain>
    </source>
</reference>
<keyword evidence="2" id="KW-0812">Transmembrane</keyword>
<proteinExistence type="predicted"/>
<dbReference type="EMBL" id="CAJRGZ010000016">
    <property type="protein sequence ID" value="CAG5152862.1"/>
    <property type="molecule type" value="Genomic_DNA"/>
</dbReference>
<evidence type="ECO:0000313" key="3">
    <source>
        <dbReference type="EMBL" id="CAG5152862.1"/>
    </source>
</evidence>
<keyword evidence="2" id="KW-1133">Transmembrane helix</keyword>
<feature type="region of interest" description="Disordered" evidence="1">
    <location>
        <begin position="408"/>
        <end position="437"/>
    </location>
</feature>
<sequence length="437" mass="48285">MVLVTQFTTVFPTDFVQVTIAPFVSSTSTPASTTAISTLAILSSDVPDSTASISSMILSSPTLLPTSSVTGVPLAPRQKFNDTFAYVTLAALTALVVLLIALVSCLIYLRCKGECLHCRELQRQLTKWKSGELKRITPLMVMERDALNKAASSNNASSDVDIEMGFFGREMSRAPSLDKFESNKKPSLFRKVKAKFPRKGKSPARNPGSPSTDGIDRFFTVNEDAPIGDTDPSRRTTPLLPQAGNGANYLYATRYSTYPAFSTYSKAEEIGRTDTDRLRVFSDVSTPDIANMRGPLRNESDEPNRYTAYAPTDHDPYDTGQKERNIAIALARLESAEYKDAESILKRASATDSETRRALSIVNLTDQQLNIARHPSKYTEAGLPLNQSPEFDLPTCPDSYQVFDWRKEGGIPPEPKDIQEGFSEYPDKELTNKRKSM</sequence>
<evidence type="ECO:0000313" key="4">
    <source>
        <dbReference type="Proteomes" id="UP000676310"/>
    </source>
</evidence>
<organism evidence="3 4">
    <name type="scientific">Alternaria atra</name>
    <dbReference type="NCBI Taxonomy" id="119953"/>
    <lineage>
        <taxon>Eukaryota</taxon>
        <taxon>Fungi</taxon>
        <taxon>Dikarya</taxon>
        <taxon>Ascomycota</taxon>
        <taxon>Pezizomycotina</taxon>
        <taxon>Dothideomycetes</taxon>
        <taxon>Pleosporomycetidae</taxon>
        <taxon>Pleosporales</taxon>
        <taxon>Pleosporineae</taxon>
        <taxon>Pleosporaceae</taxon>
        <taxon>Alternaria</taxon>
        <taxon>Alternaria sect. Ulocladioides</taxon>
    </lineage>
</organism>
<feature type="region of interest" description="Disordered" evidence="1">
    <location>
        <begin position="195"/>
        <end position="217"/>
    </location>
</feature>
<dbReference type="GeneID" id="67014441"/>
<feature type="transmembrane region" description="Helical" evidence="2">
    <location>
        <begin position="84"/>
        <end position="109"/>
    </location>
</feature>
<feature type="region of interest" description="Disordered" evidence="1">
    <location>
        <begin position="222"/>
        <end position="241"/>
    </location>
</feature>
<keyword evidence="4" id="KW-1185">Reference proteome</keyword>
<accession>A0A8J2MXR9</accession>
<protein>
    <submittedName>
        <fullName evidence="3">Uncharacterized protein</fullName>
    </submittedName>
</protein>
<keyword evidence="2" id="KW-0472">Membrane</keyword>
<name>A0A8J2MXR9_9PLEO</name>
<dbReference type="OrthoDB" id="3798381at2759"/>
<dbReference type="AlphaFoldDB" id="A0A8J2MXR9"/>
<dbReference type="Proteomes" id="UP000676310">
    <property type="component" value="Unassembled WGS sequence"/>
</dbReference>
<evidence type="ECO:0000256" key="1">
    <source>
        <dbReference type="SAM" id="MobiDB-lite"/>
    </source>
</evidence>
<comment type="caution">
    <text evidence="3">The sequence shown here is derived from an EMBL/GenBank/DDBJ whole genome shotgun (WGS) entry which is preliminary data.</text>
</comment>